<evidence type="ECO:0000256" key="4">
    <source>
        <dbReference type="ARBA" id="ARBA00022833"/>
    </source>
</evidence>
<organism evidence="8 9">
    <name type="scientific">Coccomyxa viridis</name>
    <dbReference type="NCBI Taxonomy" id="1274662"/>
    <lineage>
        <taxon>Eukaryota</taxon>
        <taxon>Viridiplantae</taxon>
        <taxon>Chlorophyta</taxon>
        <taxon>core chlorophytes</taxon>
        <taxon>Trebouxiophyceae</taxon>
        <taxon>Trebouxiophyceae incertae sedis</taxon>
        <taxon>Coccomyxaceae</taxon>
        <taxon>Coccomyxa</taxon>
    </lineage>
</organism>
<reference evidence="8 9" key="1">
    <citation type="submission" date="2024-06" db="EMBL/GenBank/DDBJ databases">
        <authorList>
            <person name="Kraege A."/>
            <person name="Thomma B."/>
        </authorList>
    </citation>
    <scope>NUCLEOTIDE SEQUENCE [LARGE SCALE GENOMIC DNA]</scope>
</reference>
<keyword evidence="2" id="KW-0677">Repeat</keyword>
<proteinExistence type="predicted"/>
<keyword evidence="1" id="KW-0479">Metal-binding</keyword>
<evidence type="ECO:0000259" key="7">
    <source>
        <dbReference type="PROSITE" id="PS50865"/>
    </source>
</evidence>
<dbReference type="InterPro" id="IPR002110">
    <property type="entry name" value="Ankyrin_rpt"/>
</dbReference>
<accession>A0ABP1GAM2</accession>
<keyword evidence="9" id="KW-1185">Reference proteome</keyword>
<dbReference type="PANTHER" id="PTHR24189:SF50">
    <property type="entry name" value="ANKYRIN REPEAT AND SOCS BOX PROTEIN 2"/>
    <property type="match status" value="1"/>
</dbReference>
<evidence type="ECO:0000256" key="2">
    <source>
        <dbReference type="ARBA" id="ARBA00022737"/>
    </source>
</evidence>
<dbReference type="Pfam" id="PF00023">
    <property type="entry name" value="Ank"/>
    <property type="match status" value="1"/>
</dbReference>
<name>A0ABP1GAM2_9CHLO</name>
<dbReference type="Pfam" id="PF01753">
    <property type="entry name" value="zf-MYND"/>
    <property type="match status" value="1"/>
</dbReference>
<evidence type="ECO:0000313" key="8">
    <source>
        <dbReference type="EMBL" id="CAL5227168.1"/>
    </source>
</evidence>
<gene>
    <name evidence="8" type="primary">g10082</name>
    <name evidence="8" type="ORF">VP750_LOCUS9074</name>
</gene>
<evidence type="ECO:0000313" key="9">
    <source>
        <dbReference type="Proteomes" id="UP001497392"/>
    </source>
</evidence>
<keyword evidence="5" id="KW-0040">ANK repeat</keyword>
<feature type="domain" description="MYND-type" evidence="7">
    <location>
        <begin position="860"/>
        <end position="897"/>
    </location>
</feature>
<dbReference type="Gene3D" id="1.25.40.20">
    <property type="entry name" value="Ankyrin repeat-containing domain"/>
    <property type="match status" value="2"/>
</dbReference>
<dbReference type="InterPro" id="IPR036770">
    <property type="entry name" value="Ankyrin_rpt-contain_sf"/>
</dbReference>
<keyword evidence="3 6" id="KW-0863">Zinc-finger</keyword>
<sequence length="900" mass="97143">MHCHAVEELIGLGADVGVTISQQLVGKWKKEGVPCKLGKGAWMLWMLKMNNLCRLRMAPEAVQDSLFGLIHLAAVGGSVSTARFLVKNGHADVNAPAGNSGLTPLMCSALCHDFPSKESGDVEPMRVMVDLLLELGGDLSRVNVVGNDFVAIAASLWDSHLWKDIMADSTLLAKCTAKHAGRVALQLLASSACIPTGKDEISRAWCGGMATIARAWGRGLSKAEASESQERLVAELSKPVTQRVLPRALRSGREDMLSLICHAYWPNQAQAHTNVLCAIMQQIGVPPYPVTPELNEAGEMIKCLFEMGVQPEALLLPRRPDQGKCKLCQTASLLALVDVLMQRCNGDLSMHKEVMMDQLWCIIYSFAKNPSKDRGKLSSGPDARCLGHLLRMLHSHGVDWTDPSAWPEDFVDGHWEQQIPIPFLLESCEPGKEDVLEIHEAICKELLALGNTDFVNTHAPGKTPPLLYAARQGHAANISSMILCGGNPERQGSDWIELLTAATSSFVPDMARAVCVVITLSGLLPVIQAGCIIAQRKHFQTDSTDIGESLIRRLANNHSGFEALLLPLMGQSSSAEVLLYKQCQLALKAPKGDVGVVLGVLLNPAGKPFSPVAGCLALWDAKSGHTLLGQVVASGNQEALPPILGAVRKNNASLAPLLDCNLEESDGHKPLFAALINGYDSILSSVLELLRFHGEAPAALLEHVVMERVTGSPGAQPAQMCRCISEPDMGTESIDLLMCAASLGNVSTTQALIGHGINSKNTQRFRRNQYYKSAMHAAVEYSGLAMLMEGANPSGNPCAENVNSRLPGAKQMQCVETLLKAGAAMTEKQLNIILKALPTLEDPKVAHSTWRLVSKHTYVCASCGLLGCWPHRQGCKSTSYCSERCQKKHWPQHKPACQPS</sequence>
<comment type="caution">
    <text evidence="8">The sequence shown here is derived from an EMBL/GenBank/DDBJ whole genome shotgun (WGS) entry which is preliminary data.</text>
</comment>
<dbReference type="InterPro" id="IPR050745">
    <property type="entry name" value="Multifunctional_regulatory"/>
</dbReference>
<evidence type="ECO:0000256" key="1">
    <source>
        <dbReference type="ARBA" id="ARBA00022723"/>
    </source>
</evidence>
<keyword evidence="4" id="KW-0862">Zinc</keyword>
<dbReference type="SUPFAM" id="SSF48403">
    <property type="entry name" value="Ankyrin repeat"/>
    <property type="match status" value="2"/>
</dbReference>
<dbReference type="Gene3D" id="6.10.140.2220">
    <property type="match status" value="1"/>
</dbReference>
<dbReference type="EMBL" id="CAXHTA020000017">
    <property type="protein sequence ID" value="CAL5227168.1"/>
    <property type="molecule type" value="Genomic_DNA"/>
</dbReference>
<evidence type="ECO:0000256" key="6">
    <source>
        <dbReference type="PROSITE-ProRule" id="PRU00134"/>
    </source>
</evidence>
<dbReference type="Proteomes" id="UP001497392">
    <property type="component" value="Unassembled WGS sequence"/>
</dbReference>
<evidence type="ECO:0000256" key="3">
    <source>
        <dbReference type="ARBA" id="ARBA00022771"/>
    </source>
</evidence>
<dbReference type="InterPro" id="IPR002893">
    <property type="entry name" value="Znf_MYND"/>
</dbReference>
<dbReference type="SUPFAM" id="SSF144232">
    <property type="entry name" value="HIT/MYND zinc finger-like"/>
    <property type="match status" value="1"/>
</dbReference>
<protein>
    <submittedName>
        <fullName evidence="8">G10082 protein</fullName>
    </submittedName>
</protein>
<dbReference type="PROSITE" id="PS50865">
    <property type="entry name" value="ZF_MYND_2"/>
    <property type="match status" value="1"/>
</dbReference>
<dbReference type="SMART" id="SM00248">
    <property type="entry name" value="ANK"/>
    <property type="match status" value="6"/>
</dbReference>
<dbReference type="PANTHER" id="PTHR24189">
    <property type="entry name" value="MYOTROPHIN"/>
    <property type="match status" value="1"/>
</dbReference>
<evidence type="ECO:0000256" key="5">
    <source>
        <dbReference type="ARBA" id="ARBA00023043"/>
    </source>
</evidence>